<protein>
    <submittedName>
        <fullName evidence="2">Uncharacterized protein</fullName>
    </submittedName>
</protein>
<accession>A0A8X6VGU3</accession>
<name>A0A8X6VGU3_TRICX</name>
<evidence type="ECO:0000313" key="2">
    <source>
        <dbReference type="EMBL" id="GFY12199.1"/>
    </source>
</evidence>
<proteinExistence type="predicted"/>
<keyword evidence="3" id="KW-1185">Reference proteome</keyword>
<comment type="caution">
    <text evidence="2">The sequence shown here is derived from an EMBL/GenBank/DDBJ whole genome shotgun (WGS) entry which is preliminary data.</text>
</comment>
<feature type="compositionally biased region" description="Basic and acidic residues" evidence="1">
    <location>
        <begin position="53"/>
        <end position="69"/>
    </location>
</feature>
<reference evidence="2" key="1">
    <citation type="submission" date="2020-08" db="EMBL/GenBank/DDBJ databases">
        <title>Multicomponent nature underlies the extraordinary mechanical properties of spider dragline silk.</title>
        <authorList>
            <person name="Kono N."/>
            <person name="Nakamura H."/>
            <person name="Mori M."/>
            <person name="Yoshida Y."/>
            <person name="Ohtoshi R."/>
            <person name="Malay A.D."/>
            <person name="Moran D.A.P."/>
            <person name="Tomita M."/>
            <person name="Numata K."/>
            <person name="Arakawa K."/>
        </authorList>
    </citation>
    <scope>NUCLEOTIDE SEQUENCE</scope>
</reference>
<gene>
    <name evidence="2" type="ORF">TNCV_4934881</name>
</gene>
<dbReference type="Proteomes" id="UP000887159">
    <property type="component" value="Unassembled WGS sequence"/>
</dbReference>
<organism evidence="2 3">
    <name type="scientific">Trichonephila clavipes</name>
    <name type="common">Golden silk orbweaver</name>
    <name type="synonym">Nephila clavipes</name>
    <dbReference type="NCBI Taxonomy" id="2585209"/>
    <lineage>
        <taxon>Eukaryota</taxon>
        <taxon>Metazoa</taxon>
        <taxon>Ecdysozoa</taxon>
        <taxon>Arthropoda</taxon>
        <taxon>Chelicerata</taxon>
        <taxon>Arachnida</taxon>
        <taxon>Araneae</taxon>
        <taxon>Araneomorphae</taxon>
        <taxon>Entelegynae</taxon>
        <taxon>Araneoidea</taxon>
        <taxon>Nephilidae</taxon>
        <taxon>Trichonephila</taxon>
    </lineage>
</organism>
<feature type="compositionally biased region" description="Basic residues" evidence="1">
    <location>
        <begin position="86"/>
        <end position="98"/>
    </location>
</feature>
<dbReference type="AlphaFoldDB" id="A0A8X6VGU3"/>
<evidence type="ECO:0000313" key="3">
    <source>
        <dbReference type="Proteomes" id="UP000887159"/>
    </source>
</evidence>
<evidence type="ECO:0000256" key="1">
    <source>
        <dbReference type="SAM" id="MobiDB-lite"/>
    </source>
</evidence>
<sequence length="131" mass="15708">MTIGEAYLKIIMSSFLGFCEWNTRNRWRDGQVCPDVDKELWPLGHTPCYAPIRRKEERPGKEKKEVTRKERLRKRKREREKEEKRARKRQGLVFRKRRGESQSFLLGDADQESETRMSKNALRTGRRQAVE</sequence>
<dbReference type="EMBL" id="BMAU01021311">
    <property type="protein sequence ID" value="GFY12199.1"/>
    <property type="molecule type" value="Genomic_DNA"/>
</dbReference>
<feature type="region of interest" description="Disordered" evidence="1">
    <location>
        <begin position="52"/>
        <end position="131"/>
    </location>
</feature>